<keyword evidence="3" id="KW-1185">Reference proteome</keyword>
<dbReference type="AlphaFoldDB" id="A0AA39NXM2"/>
<feature type="region of interest" description="Disordered" evidence="1">
    <location>
        <begin position="1"/>
        <end position="50"/>
    </location>
</feature>
<organism evidence="2 3">
    <name type="scientific">Armillaria novae-zelandiae</name>
    <dbReference type="NCBI Taxonomy" id="153914"/>
    <lineage>
        <taxon>Eukaryota</taxon>
        <taxon>Fungi</taxon>
        <taxon>Dikarya</taxon>
        <taxon>Basidiomycota</taxon>
        <taxon>Agaricomycotina</taxon>
        <taxon>Agaricomycetes</taxon>
        <taxon>Agaricomycetidae</taxon>
        <taxon>Agaricales</taxon>
        <taxon>Marasmiineae</taxon>
        <taxon>Physalacriaceae</taxon>
        <taxon>Armillaria</taxon>
    </lineage>
</organism>
<dbReference type="EMBL" id="JAUEPR010000032">
    <property type="protein sequence ID" value="KAK0473616.1"/>
    <property type="molecule type" value="Genomic_DNA"/>
</dbReference>
<accession>A0AA39NXM2</accession>
<sequence>MSPVNPPIAGSGGHHGILAHPPGKSEESNVALHNRDPIISPSMLMEGHPD</sequence>
<comment type="caution">
    <text evidence="2">The sequence shown here is derived from an EMBL/GenBank/DDBJ whole genome shotgun (WGS) entry which is preliminary data.</text>
</comment>
<proteinExistence type="predicted"/>
<name>A0AA39NXM2_9AGAR</name>
<dbReference type="Proteomes" id="UP001175227">
    <property type="component" value="Unassembled WGS sequence"/>
</dbReference>
<evidence type="ECO:0000256" key="1">
    <source>
        <dbReference type="SAM" id="MobiDB-lite"/>
    </source>
</evidence>
<protein>
    <submittedName>
        <fullName evidence="2">Uncharacterized protein</fullName>
    </submittedName>
</protein>
<reference evidence="2" key="1">
    <citation type="submission" date="2023-06" db="EMBL/GenBank/DDBJ databases">
        <authorList>
            <consortium name="Lawrence Berkeley National Laboratory"/>
            <person name="Ahrendt S."/>
            <person name="Sahu N."/>
            <person name="Indic B."/>
            <person name="Wong-Bajracharya J."/>
            <person name="Merenyi Z."/>
            <person name="Ke H.-M."/>
            <person name="Monk M."/>
            <person name="Kocsube S."/>
            <person name="Drula E."/>
            <person name="Lipzen A."/>
            <person name="Balint B."/>
            <person name="Henrissat B."/>
            <person name="Andreopoulos B."/>
            <person name="Martin F.M."/>
            <person name="Harder C.B."/>
            <person name="Rigling D."/>
            <person name="Ford K.L."/>
            <person name="Foster G.D."/>
            <person name="Pangilinan J."/>
            <person name="Papanicolaou A."/>
            <person name="Barry K."/>
            <person name="LaButti K."/>
            <person name="Viragh M."/>
            <person name="Koriabine M."/>
            <person name="Yan M."/>
            <person name="Riley R."/>
            <person name="Champramary S."/>
            <person name="Plett K.L."/>
            <person name="Tsai I.J."/>
            <person name="Slot J."/>
            <person name="Sipos G."/>
            <person name="Plett J."/>
            <person name="Nagy L.G."/>
            <person name="Grigoriev I.V."/>
        </authorList>
    </citation>
    <scope>NUCLEOTIDE SEQUENCE</scope>
    <source>
        <strain evidence="2">ICMP 16352</strain>
    </source>
</reference>
<gene>
    <name evidence="2" type="ORF">IW261DRAFT_1569693</name>
</gene>
<evidence type="ECO:0000313" key="2">
    <source>
        <dbReference type="EMBL" id="KAK0473616.1"/>
    </source>
</evidence>
<evidence type="ECO:0000313" key="3">
    <source>
        <dbReference type="Proteomes" id="UP001175227"/>
    </source>
</evidence>